<feature type="domain" description="Glycosyl hydrolase family 63 C-terminal" evidence="1">
    <location>
        <begin position="138"/>
        <end position="178"/>
    </location>
</feature>
<evidence type="ECO:0000259" key="1">
    <source>
        <dbReference type="Pfam" id="PF03200"/>
    </source>
</evidence>
<accession>F0W424</accession>
<dbReference type="Pfam" id="PF03200">
    <property type="entry name" value="Glyco_hydro_63"/>
    <property type="match status" value="1"/>
</dbReference>
<proteinExistence type="predicted"/>
<evidence type="ECO:0000313" key="2">
    <source>
        <dbReference type="EMBL" id="CCA15821.1"/>
    </source>
</evidence>
<organism evidence="2">
    <name type="scientific">Albugo laibachii Nc14</name>
    <dbReference type="NCBI Taxonomy" id="890382"/>
    <lineage>
        <taxon>Eukaryota</taxon>
        <taxon>Sar</taxon>
        <taxon>Stramenopiles</taxon>
        <taxon>Oomycota</taxon>
        <taxon>Peronosporomycetes</taxon>
        <taxon>Albuginales</taxon>
        <taxon>Albuginaceae</taxon>
        <taxon>Albugo</taxon>
    </lineage>
</organism>
<dbReference type="InterPro" id="IPR031335">
    <property type="entry name" value="Glyco_hydro_63_C"/>
</dbReference>
<dbReference type="AlphaFoldDB" id="F0W424"/>
<protein>
    <submittedName>
        <fullName evidence="2">AlNc14C15G1711 protein</fullName>
    </submittedName>
</protein>
<name>F0W424_9STRA</name>
<reference evidence="2" key="2">
    <citation type="submission" date="2011-02" db="EMBL/GenBank/DDBJ databases">
        <authorList>
            <person name="MacLean D."/>
        </authorList>
    </citation>
    <scope>NUCLEOTIDE SEQUENCE</scope>
</reference>
<dbReference type="EMBL" id="FR824060">
    <property type="protein sequence ID" value="CCA15821.1"/>
    <property type="molecule type" value="Genomic_DNA"/>
</dbReference>
<gene>
    <name evidence="2" type="primary">AlNc14C15G1711</name>
    <name evidence="2" type="ORF">ALNC14_019640</name>
</gene>
<sequence length="196" mass="23099">MHQENTHRKSALMETSYIDHWKYSTQTYSDIGMHSGDAIRCRNQNGEMIDIPVPRRNTQNRILISYSYWNTVMEATRQGMFMFSEQHVFHTFRMCDAHCFSFNQLTVIAGAFDVYSRSQAFMNAIQASHHRPVIRSHQQTRRSSVYWRGAIWTNVNYLADALMYYSNKMGHIKKKSKTLAPISMEFYLLPYMGNRD</sequence>
<dbReference type="HOGENOM" id="CLU_1392403_0_0_1"/>
<reference evidence="2" key="1">
    <citation type="journal article" date="2011" name="PLoS Biol.">
        <title>Gene gain and loss during evolution of obligate parasitism in the white rust pathogen of Arabidopsis thaliana.</title>
        <authorList>
            <person name="Kemen E."/>
            <person name="Gardiner A."/>
            <person name="Schultz-Larsen T."/>
            <person name="Kemen A.C."/>
            <person name="Balmuth A.L."/>
            <person name="Robert-Seilaniantz A."/>
            <person name="Bailey K."/>
            <person name="Holub E."/>
            <person name="Studholme D.J."/>
            <person name="Maclean D."/>
            <person name="Jones J.D."/>
        </authorList>
    </citation>
    <scope>NUCLEOTIDE SEQUENCE</scope>
</reference>